<dbReference type="PANTHER" id="PTHR11690:SF228">
    <property type="entry name" value="ACID-SENSING ION CHANNEL 3"/>
    <property type="match status" value="1"/>
</dbReference>
<gene>
    <name evidence="13" type="ORF">mMyoMyo1_001094</name>
</gene>
<keyword evidence="7 12" id="KW-0406">Ion transport</keyword>
<evidence type="ECO:0000313" key="13">
    <source>
        <dbReference type="EMBL" id="KAF6277027.1"/>
    </source>
</evidence>
<keyword evidence="10 12" id="KW-0739">Sodium transport</keyword>
<evidence type="ECO:0000256" key="8">
    <source>
        <dbReference type="ARBA" id="ARBA00023136"/>
    </source>
</evidence>
<comment type="similarity">
    <text evidence="12">Belongs to the amiloride-sensitive sodium channel (TC 1.A.6) family.</text>
</comment>
<dbReference type="EMBL" id="JABWUV010000025">
    <property type="protein sequence ID" value="KAF6277027.1"/>
    <property type="molecule type" value="Genomic_DNA"/>
</dbReference>
<keyword evidence="5" id="KW-1133">Transmembrane helix</keyword>
<sequence length="174" mass="19597">MLRKDSCVCPNPCAITRYAKELSMVRMPSRAAARYLARKYNRSEAYIAENVLVLDIFFEALNYETVEQKKAYEVSELLGDIGGQMGLFIGASLLTILEILDYLCEVFLDRVLGYFWNRKRSQRPSSTHLLQEGLGSHGNQVPNLSLGSRPSTPPCAVTRTLSASHRTCYLVTRL</sequence>
<evidence type="ECO:0000256" key="3">
    <source>
        <dbReference type="ARBA" id="ARBA00022461"/>
    </source>
</evidence>
<evidence type="ECO:0000256" key="1">
    <source>
        <dbReference type="ARBA" id="ARBA00004141"/>
    </source>
</evidence>
<keyword evidence="14" id="KW-1185">Reference proteome</keyword>
<evidence type="ECO:0000256" key="11">
    <source>
        <dbReference type="ARBA" id="ARBA00023303"/>
    </source>
</evidence>
<keyword evidence="8" id="KW-0472">Membrane</keyword>
<dbReference type="PRINTS" id="PR01078">
    <property type="entry name" value="AMINACHANNEL"/>
</dbReference>
<evidence type="ECO:0000256" key="5">
    <source>
        <dbReference type="ARBA" id="ARBA00022989"/>
    </source>
</evidence>
<comment type="caution">
    <text evidence="13">The sequence shown here is derived from an EMBL/GenBank/DDBJ whole genome shotgun (WGS) entry which is preliminary data.</text>
</comment>
<evidence type="ECO:0000313" key="14">
    <source>
        <dbReference type="Proteomes" id="UP000527355"/>
    </source>
</evidence>
<keyword evidence="3 12" id="KW-0894">Sodium channel</keyword>
<dbReference type="GO" id="GO:0160128">
    <property type="term" value="F:pH-gated monoatomic ion channel activity"/>
    <property type="evidence" value="ECO:0007669"/>
    <property type="project" value="TreeGrafter"/>
</dbReference>
<evidence type="ECO:0000256" key="12">
    <source>
        <dbReference type="RuleBase" id="RU000679"/>
    </source>
</evidence>
<evidence type="ECO:0000256" key="6">
    <source>
        <dbReference type="ARBA" id="ARBA00023053"/>
    </source>
</evidence>
<protein>
    <submittedName>
        <fullName evidence="13">Acid sensing ion channel subunit 3</fullName>
    </submittedName>
</protein>
<comment type="subcellular location">
    <subcellularLocation>
        <location evidence="1">Membrane</location>
        <topology evidence="1">Multi-pass membrane protein</topology>
    </subcellularLocation>
</comment>
<reference evidence="13 14" key="1">
    <citation type="journal article" date="2020" name="Nature">
        <title>Six reference-quality genomes reveal evolution of bat adaptations.</title>
        <authorList>
            <person name="Jebb D."/>
            <person name="Huang Z."/>
            <person name="Pippel M."/>
            <person name="Hughes G.M."/>
            <person name="Lavrichenko K."/>
            <person name="Devanna P."/>
            <person name="Winkler S."/>
            <person name="Jermiin L.S."/>
            <person name="Skirmuntt E.C."/>
            <person name="Katzourakis A."/>
            <person name="Burkitt-Gray L."/>
            <person name="Ray D.A."/>
            <person name="Sullivan K.A.M."/>
            <person name="Roscito J.G."/>
            <person name="Kirilenko B.M."/>
            <person name="Davalos L.M."/>
            <person name="Corthals A.P."/>
            <person name="Power M.L."/>
            <person name="Jones G."/>
            <person name="Ransome R.D."/>
            <person name="Dechmann D.K.N."/>
            <person name="Locatelli A.G."/>
            <person name="Puechmaille S.J."/>
            <person name="Fedrigo O."/>
            <person name="Jarvis E.D."/>
            <person name="Hiller M."/>
            <person name="Vernes S.C."/>
            <person name="Myers E.W."/>
            <person name="Teeling E.C."/>
        </authorList>
    </citation>
    <scope>NUCLEOTIDE SEQUENCE [LARGE SCALE GENOMIC DNA]</scope>
    <source>
        <strain evidence="13">MMyoMyo1</strain>
        <tissue evidence="13">Flight muscle</tissue>
    </source>
</reference>
<keyword evidence="4 12" id="KW-0812">Transmembrane</keyword>
<dbReference type="PANTHER" id="PTHR11690">
    <property type="entry name" value="AMILORIDE-SENSITIVE SODIUM CHANNEL-RELATED"/>
    <property type="match status" value="1"/>
</dbReference>
<name>A0A7J7RLW2_MYOMY</name>
<keyword evidence="2 12" id="KW-0813">Transport</keyword>
<keyword evidence="9" id="KW-0325">Glycoprotein</keyword>
<keyword evidence="6" id="KW-0915">Sodium</keyword>
<evidence type="ECO:0000256" key="9">
    <source>
        <dbReference type="ARBA" id="ARBA00023180"/>
    </source>
</evidence>
<accession>A0A7J7RLW2</accession>
<evidence type="ECO:0000256" key="2">
    <source>
        <dbReference type="ARBA" id="ARBA00022448"/>
    </source>
</evidence>
<dbReference type="InterPro" id="IPR001873">
    <property type="entry name" value="ENaC"/>
</dbReference>
<evidence type="ECO:0000256" key="7">
    <source>
        <dbReference type="ARBA" id="ARBA00023065"/>
    </source>
</evidence>
<organism evidence="13 14">
    <name type="scientific">Myotis myotis</name>
    <name type="common">Greater mouse-eared bat</name>
    <name type="synonym">Vespertilio myotis</name>
    <dbReference type="NCBI Taxonomy" id="51298"/>
    <lineage>
        <taxon>Eukaryota</taxon>
        <taxon>Metazoa</taxon>
        <taxon>Chordata</taxon>
        <taxon>Craniata</taxon>
        <taxon>Vertebrata</taxon>
        <taxon>Euteleostomi</taxon>
        <taxon>Mammalia</taxon>
        <taxon>Eutheria</taxon>
        <taxon>Laurasiatheria</taxon>
        <taxon>Chiroptera</taxon>
        <taxon>Yangochiroptera</taxon>
        <taxon>Vespertilionidae</taxon>
        <taxon>Myotis</taxon>
    </lineage>
</organism>
<dbReference type="AlphaFoldDB" id="A0A7J7RLW2"/>
<evidence type="ECO:0000256" key="4">
    <source>
        <dbReference type="ARBA" id="ARBA00022692"/>
    </source>
</evidence>
<proteinExistence type="inferred from homology"/>
<dbReference type="Pfam" id="PF00858">
    <property type="entry name" value="ASC"/>
    <property type="match status" value="1"/>
</dbReference>
<dbReference type="FunFam" id="1.10.287.770:FF:000001">
    <property type="entry name" value="Acid-sensing ion channel subunit 1"/>
    <property type="match status" value="1"/>
</dbReference>
<dbReference type="GO" id="GO:0005886">
    <property type="term" value="C:plasma membrane"/>
    <property type="evidence" value="ECO:0007669"/>
    <property type="project" value="TreeGrafter"/>
</dbReference>
<dbReference type="Proteomes" id="UP000527355">
    <property type="component" value="Unassembled WGS sequence"/>
</dbReference>
<dbReference type="GO" id="GO:0015280">
    <property type="term" value="F:ligand-gated sodium channel activity"/>
    <property type="evidence" value="ECO:0007669"/>
    <property type="project" value="TreeGrafter"/>
</dbReference>
<evidence type="ECO:0000256" key="10">
    <source>
        <dbReference type="ARBA" id="ARBA00023201"/>
    </source>
</evidence>
<dbReference type="VEuPathDB" id="HostDB:GeneID_118679422"/>
<dbReference type="Gene3D" id="1.10.287.770">
    <property type="entry name" value="YojJ-like"/>
    <property type="match status" value="1"/>
</dbReference>
<keyword evidence="11 12" id="KW-0407">Ion channel</keyword>